<keyword evidence="6 9" id="KW-0822">Tryptophan biosynthesis</keyword>
<gene>
    <name evidence="9" type="primary">trpF</name>
    <name evidence="11" type="ORF">UO65_6599</name>
</gene>
<dbReference type="STRING" id="909613.UO65_6599"/>
<dbReference type="EC" id="5.3.1.24" evidence="3 9"/>
<comment type="caution">
    <text evidence="11">The sequence shown here is derived from an EMBL/GenBank/DDBJ whole genome shotgun (WGS) entry which is preliminary data.</text>
</comment>
<comment type="pathway">
    <text evidence="2 9">Amino-acid biosynthesis; L-tryptophan biosynthesis; L-tryptophan from chorismate: step 3/5.</text>
</comment>
<feature type="domain" description="N-(5'phosphoribosyl) anthranilate isomerase (PRAI)" evidence="10">
    <location>
        <begin position="4"/>
        <end position="193"/>
    </location>
</feature>
<proteinExistence type="inferred from homology"/>
<dbReference type="PATRIC" id="fig|909613.9.peg.6593"/>
<dbReference type="Gene3D" id="3.20.20.70">
    <property type="entry name" value="Aldolase class I"/>
    <property type="match status" value="1"/>
</dbReference>
<evidence type="ECO:0000256" key="2">
    <source>
        <dbReference type="ARBA" id="ARBA00004664"/>
    </source>
</evidence>
<dbReference type="GO" id="GO:0004640">
    <property type="term" value="F:phosphoribosylanthranilate isomerase activity"/>
    <property type="evidence" value="ECO:0007669"/>
    <property type="project" value="UniProtKB-UniRule"/>
</dbReference>
<evidence type="ECO:0000313" key="12">
    <source>
        <dbReference type="Proteomes" id="UP000019277"/>
    </source>
</evidence>
<dbReference type="AlphaFoldDB" id="W7INN1"/>
<evidence type="ECO:0000256" key="7">
    <source>
        <dbReference type="ARBA" id="ARBA00023141"/>
    </source>
</evidence>
<evidence type="ECO:0000313" key="11">
    <source>
        <dbReference type="EMBL" id="EWC58116.1"/>
    </source>
</evidence>
<evidence type="ECO:0000256" key="1">
    <source>
        <dbReference type="ARBA" id="ARBA00001164"/>
    </source>
</evidence>
<protein>
    <recommendedName>
        <fullName evidence="4 9">N-(5'-phosphoribosyl)anthranilate isomerase</fullName>
        <shortName evidence="9">PRAI</shortName>
        <ecNumber evidence="3 9">5.3.1.24</ecNumber>
    </recommendedName>
</protein>
<dbReference type="InterPro" id="IPR013785">
    <property type="entry name" value="Aldolase_TIM"/>
</dbReference>
<name>W7INN1_9PSEU</name>
<dbReference type="EMBL" id="AYXG01000258">
    <property type="protein sequence ID" value="EWC58116.1"/>
    <property type="molecule type" value="Genomic_DNA"/>
</dbReference>
<dbReference type="eggNOG" id="COG0135">
    <property type="taxonomic scope" value="Bacteria"/>
</dbReference>
<sequence length="199" mass="20585">MFTKVCGLRTEADVATAAEAGADAVGFVFAASPRRVDEPTARRLVAATPPSVLTVGVFKDMPTGEVAALARASGVGAVQLHGDYPRSAFDDLLGQGFRLVRATALTPATEVTTGAYGEDMLLLDSPVAGSGERWDLTALTGRPPTGHWLLAGGLTPDNVRAAVTEVAPWGLDVSSGVESSRGVKDHGRIRAFLAAARTT</sequence>
<keyword evidence="12" id="KW-1185">Reference proteome</keyword>
<evidence type="ECO:0000256" key="6">
    <source>
        <dbReference type="ARBA" id="ARBA00022822"/>
    </source>
</evidence>
<dbReference type="Proteomes" id="UP000019277">
    <property type="component" value="Unassembled WGS sequence"/>
</dbReference>
<reference evidence="11 12" key="1">
    <citation type="journal article" date="2014" name="Genome Announc.">
        <title>Draft Genome Sequence of the Antitrypanosomally Active Sponge-Associated Bacterium Actinokineospora sp. Strain EG49.</title>
        <authorList>
            <person name="Harjes J."/>
            <person name="Ryu T."/>
            <person name="Abdelmohsen U.R."/>
            <person name="Moitinho-Silva L."/>
            <person name="Horn H."/>
            <person name="Ravasi T."/>
            <person name="Hentschel U."/>
        </authorList>
    </citation>
    <scope>NUCLEOTIDE SEQUENCE [LARGE SCALE GENOMIC DNA]</scope>
    <source>
        <strain evidence="11 12">EG49</strain>
    </source>
</reference>
<dbReference type="SUPFAM" id="SSF51366">
    <property type="entry name" value="Ribulose-phoshate binding barrel"/>
    <property type="match status" value="1"/>
</dbReference>
<evidence type="ECO:0000256" key="9">
    <source>
        <dbReference type="HAMAP-Rule" id="MF_00135"/>
    </source>
</evidence>
<evidence type="ECO:0000256" key="8">
    <source>
        <dbReference type="ARBA" id="ARBA00023235"/>
    </source>
</evidence>
<dbReference type="HAMAP" id="MF_00135">
    <property type="entry name" value="PRAI"/>
    <property type="match status" value="1"/>
</dbReference>
<accession>W7INN1</accession>
<dbReference type="InterPro" id="IPR001240">
    <property type="entry name" value="PRAI_dom"/>
</dbReference>
<dbReference type="InterPro" id="IPR044643">
    <property type="entry name" value="TrpF_fam"/>
</dbReference>
<dbReference type="UniPathway" id="UPA00035">
    <property type="reaction ID" value="UER00042"/>
</dbReference>
<dbReference type="Pfam" id="PF00697">
    <property type="entry name" value="PRAI"/>
    <property type="match status" value="1"/>
</dbReference>
<dbReference type="PANTHER" id="PTHR42894">
    <property type="entry name" value="N-(5'-PHOSPHORIBOSYL)ANTHRANILATE ISOMERASE"/>
    <property type="match status" value="1"/>
</dbReference>
<comment type="similarity">
    <text evidence="9">Belongs to the TrpF family.</text>
</comment>
<comment type="catalytic activity">
    <reaction evidence="1 9">
        <text>N-(5-phospho-beta-D-ribosyl)anthranilate = 1-(2-carboxyphenylamino)-1-deoxy-D-ribulose 5-phosphate</text>
        <dbReference type="Rhea" id="RHEA:21540"/>
        <dbReference type="ChEBI" id="CHEBI:18277"/>
        <dbReference type="ChEBI" id="CHEBI:58613"/>
        <dbReference type="EC" id="5.3.1.24"/>
    </reaction>
</comment>
<evidence type="ECO:0000256" key="5">
    <source>
        <dbReference type="ARBA" id="ARBA00022605"/>
    </source>
</evidence>
<evidence type="ECO:0000256" key="3">
    <source>
        <dbReference type="ARBA" id="ARBA00012572"/>
    </source>
</evidence>
<keyword evidence="8 9" id="KW-0413">Isomerase</keyword>
<dbReference type="CDD" id="cd00405">
    <property type="entry name" value="PRAI"/>
    <property type="match status" value="1"/>
</dbReference>
<dbReference type="InterPro" id="IPR011060">
    <property type="entry name" value="RibuloseP-bd_barrel"/>
</dbReference>
<evidence type="ECO:0000259" key="10">
    <source>
        <dbReference type="Pfam" id="PF00697"/>
    </source>
</evidence>
<organism evidence="11 12">
    <name type="scientific">Actinokineospora spheciospongiae</name>
    <dbReference type="NCBI Taxonomy" id="909613"/>
    <lineage>
        <taxon>Bacteria</taxon>
        <taxon>Bacillati</taxon>
        <taxon>Actinomycetota</taxon>
        <taxon>Actinomycetes</taxon>
        <taxon>Pseudonocardiales</taxon>
        <taxon>Pseudonocardiaceae</taxon>
        <taxon>Actinokineospora</taxon>
    </lineage>
</organism>
<evidence type="ECO:0000256" key="4">
    <source>
        <dbReference type="ARBA" id="ARBA00022272"/>
    </source>
</evidence>
<dbReference type="PANTHER" id="PTHR42894:SF1">
    <property type="entry name" value="N-(5'-PHOSPHORIBOSYL)ANTHRANILATE ISOMERASE"/>
    <property type="match status" value="1"/>
</dbReference>
<keyword evidence="5 9" id="KW-0028">Amino-acid biosynthesis</keyword>
<dbReference type="GO" id="GO:0000162">
    <property type="term" value="P:L-tryptophan biosynthetic process"/>
    <property type="evidence" value="ECO:0007669"/>
    <property type="project" value="UniProtKB-UniRule"/>
</dbReference>
<dbReference type="OrthoDB" id="3243379at2"/>
<keyword evidence="7 9" id="KW-0057">Aromatic amino acid biosynthesis</keyword>
<dbReference type="RefSeq" id="WP_035290692.1">
    <property type="nucleotide sequence ID" value="NZ_AYXG01000258.1"/>
</dbReference>